<keyword evidence="5 6" id="KW-0472">Membrane</keyword>
<reference evidence="8 9" key="1">
    <citation type="submission" date="2021-01" db="EMBL/GenBank/DDBJ databases">
        <title>Chryseolinea sp. Jin1 Genome sequencing and assembly.</title>
        <authorList>
            <person name="Kim I."/>
        </authorList>
    </citation>
    <scope>NUCLEOTIDE SEQUENCE [LARGE SCALE GENOMIC DNA]</scope>
    <source>
        <strain evidence="8 9">Jin1</strain>
    </source>
</reference>
<dbReference type="PANTHER" id="PTHR36115:SF9">
    <property type="entry name" value="LMO1584 PROTEIN"/>
    <property type="match status" value="1"/>
</dbReference>
<evidence type="ECO:0000256" key="1">
    <source>
        <dbReference type="ARBA" id="ARBA00004651"/>
    </source>
</evidence>
<keyword evidence="2" id="KW-1003">Cell membrane</keyword>
<dbReference type="InterPro" id="IPR010432">
    <property type="entry name" value="RDD"/>
</dbReference>
<evidence type="ECO:0000256" key="6">
    <source>
        <dbReference type="SAM" id="Phobius"/>
    </source>
</evidence>
<feature type="domain" description="RDD" evidence="7">
    <location>
        <begin position="5"/>
        <end position="151"/>
    </location>
</feature>
<evidence type="ECO:0000256" key="5">
    <source>
        <dbReference type="ARBA" id="ARBA00023136"/>
    </source>
</evidence>
<dbReference type="EMBL" id="JAERRB010000003">
    <property type="protein sequence ID" value="MBL0741723.1"/>
    <property type="molecule type" value="Genomic_DNA"/>
</dbReference>
<comment type="subcellular location">
    <subcellularLocation>
        <location evidence="1">Cell membrane</location>
        <topology evidence="1">Multi-pass membrane protein</topology>
    </subcellularLocation>
</comment>
<dbReference type="Proteomes" id="UP000613030">
    <property type="component" value="Unassembled WGS sequence"/>
</dbReference>
<protein>
    <submittedName>
        <fullName evidence="8">RDD family protein</fullName>
    </submittedName>
</protein>
<keyword evidence="3 6" id="KW-0812">Transmembrane</keyword>
<dbReference type="InterPro" id="IPR051791">
    <property type="entry name" value="Pra-immunoreactive"/>
</dbReference>
<comment type="caution">
    <text evidence="8">The sequence shown here is derived from an EMBL/GenBank/DDBJ whole genome shotgun (WGS) entry which is preliminary data.</text>
</comment>
<accession>A0ABS1KQG7</accession>
<evidence type="ECO:0000256" key="4">
    <source>
        <dbReference type="ARBA" id="ARBA00022989"/>
    </source>
</evidence>
<organism evidence="8 9">
    <name type="scientific">Chryseolinea lacunae</name>
    <dbReference type="NCBI Taxonomy" id="2801331"/>
    <lineage>
        <taxon>Bacteria</taxon>
        <taxon>Pseudomonadati</taxon>
        <taxon>Bacteroidota</taxon>
        <taxon>Cytophagia</taxon>
        <taxon>Cytophagales</taxon>
        <taxon>Fulvivirgaceae</taxon>
        <taxon>Chryseolinea</taxon>
    </lineage>
</organism>
<proteinExistence type="predicted"/>
<dbReference type="RefSeq" id="WP_202009118.1">
    <property type="nucleotide sequence ID" value="NZ_JAERRB010000003.1"/>
</dbReference>
<feature type="transmembrane region" description="Helical" evidence="6">
    <location>
        <begin position="57"/>
        <end position="81"/>
    </location>
</feature>
<keyword evidence="4 6" id="KW-1133">Transmembrane helix</keyword>
<evidence type="ECO:0000313" key="8">
    <source>
        <dbReference type="EMBL" id="MBL0741723.1"/>
    </source>
</evidence>
<dbReference type="Pfam" id="PF06271">
    <property type="entry name" value="RDD"/>
    <property type="match status" value="1"/>
</dbReference>
<evidence type="ECO:0000256" key="2">
    <source>
        <dbReference type="ARBA" id="ARBA00022475"/>
    </source>
</evidence>
<name>A0ABS1KQG7_9BACT</name>
<feature type="transmembrane region" description="Helical" evidence="6">
    <location>
        <begin position="120"/>
        <end position="139"/>
    </location>
</feature>
<evidence type="ECO:0000259" key="7">
    <source>
        <dbReference type="Pfam" id="PF06271"/>
    </source>
</evidence>
<sequence>MNTNYAGFWLRFVAIIIDGIIVGIVQGVLIMPVLGIFGLGIAKSAQNLEAGDEAQALSMVAGIMALMGIAQLVFWVIQILYHTLMESSKYQGSVGKIVLGLKVTDLEGNKLDFGKAFVRNLCKVVSGLILCIGYIMAGLTEKKQALHDMIASTLVVKK</sequence>
<feature type="transmembrane region" description="Helical" evidence="6">
    <location>
        <begin position="12"/>
        <end position="37"/>
    </location>
</feature>
<evidence type="ECO:0000313" key="9">
    <source>
        <dbReference type="Proteomes" id="UP000613030"/>
    </source>
</evidence>
<gene>
    <name evidence="8" type="ORF">JI741_10870</name>
</gene>
<evidence type="ECO:0000256" key="3">
    <source>
        <dbReference type="ARBA" id="ARBA00022692"/>
    </source>
</evidence>
<keyword evidence="9" id="KW-1185">Reference proteome</keyword>
<dbReference type="PANTHER" id="PTHR36115">
    <property type="entry name" value="PROLINE-RICH ANTIGEN HOMOLOG-RELATED"/>
    <property type="match status" value="1"/>
</dbReference>